<feature type="compositionally biased region" description="Acidic residues" evidence="1">
    <location>
        <begin position="66"/>
        <end position="75"/>
    </location>
</feature>
<evidence type="ECO:0000313" key="3">
    <source>
        <dbReference type="Proteomes" id="UP000188268"/>
    </source>
</evidence>
<name>A0A1R3JV09_COCAP</name>
<reference evidence="2 3" key="1">
    <citation type="submission" date="2013-09" db="EMBL/GenBank/DDBJ databases">
        <title>Corchorus capsularis genome sequencing.</title>
        <authorList>
            <person name="Alam M."/>
            <person name="Haque M.S."/>
            <person name="Islam M.S."/>
            <person name="Emdad E.M."/>
            <person name="Islam M.M."/>
            <person name="Ahmed B."/>
            <person name="Halim A."/>
            <person name="Hossen Q.M.M."/>
            <person name="Hossain M.Z."/>
            <person name="Ahmed R."/>
            <person name="Khan M.M."/>
            <person name="Islam R."/>
            <person name="Rashid M.M."/>
            <person name="Khan S.A."/>
            <person name="Rahman M.S."/>
            <person name="Alam M."/>
        </authorList>
    </citation>
    <scope>NUCLEOTIDE SEQUENCE [LARGE SCALE GENOMIC DNA]</scope>
    <source>
        <strain evidence="3">cv. CVL-1</strain>
        <tissue evidence="2">Whole seedling</tissue>
    </source>
</reference>
<dbReference type="Gramene" id="OMO98658">
    <property type="protein sequence ID" value="OMO98658"/>
    <property type="gene ID" value="CCACVL1_04117"/>
</dbReference>
<gene>
    <name evidence="2" type="ORF">CCACVL1_04117</name>
</gene>
<evidence type="ECO:0008006" key="4">
    <source>
        <dbReference type="Google" id="ProtNLM"/>
    </source>
</evidence>
<feature type="region of interest" description="Disordered" evidence="1">
    <location>
        <begin position="63"/>
        <end position="100"/>
    </location>
</feature>
<proteinExistence type="predicted"/>
<dbReference type="Proteomes" id="UP000188268">
    <property type="component" value="Unassembled WGS sequence"/>
</dbReference>
<accession>A0A1R3JV09</accession>
<feature type="compositionally biased region" description="Acidic residues" evidence="1">
    <location>
        <begin position="84"/>
        <end position="100"/>
    </location>
</feature>
<protein>
    <recommendedName>
        <fullName evidence="4">MHD domain-containing protein</fullName>
    </recommendedName>
</protein>
<dbReference type="EMBL" id="AWWV01007040">
    <property type="protein sequence ID" value="OMO98658.1"/>
    <property type="molecule type" value="Genomic_DNA"/>
</dbReference>
<organism evidence="2 3">
    <name type="scientific">Corchorus capsularis</name>
    <name type="common">Jute</name>
    <dbReference type="NCBI Taxonomy" id="210143"/>
    <lineage>
        <taxon>Eukaryota</taxon>
        <taxon>Viridiplantae</taxon>
        <taxon>Streptophyta</taxon>
        <taxon>Embryophyta</taxon>
        <taxon>Tracheophyta</taxon>
        <taxon>Spermatophyta</taxon>
        <taxon>Magnoliopsida</taxon>
        <taxon>eudicotyledons</taxon>
        <taxon>Gunneridae</taxon>
        <taxon>Pentapetalae</taxon>
        <taxon>rosids</taxon>
        <taxon>malvids</taxon>
        <taxon>Malvales</taxon>
        <taxon>Malvaceae</taxon>
        <taxon>Grewioideae</taxon>
        <taxon>Apeibeae</taxon>
        <taxon>Corchorus</taxon>
    </lineage>
</organism>
<dbReference type="Gene3D" id="2.60.40.1170">
    <property type="entry name" value="Mu homology domain, subdomain B"/>
    <property type="match status" value="1"/>
</dbReference>
<keyword evidence="3" id="KW-1185">Reference proteome</keyword>
<dbReference type="AlphaFoldDB" id="A0A1R3JV09"/>
<evidence type="ECO:0000256" key="1">
    <source>
        <dbReference type="SAM" id="MobiDB-lite"/>
    </source>
</evidence>
<dbReference type="STRING" id="210143.A0A1R3JV09"/>
<comment type="caution">
    <text evidence="2">The sequence shown here is derived from an EMBL/GenBank/DDBJ whole genome shotgun (WGS) entry which is preliminary data.</text>
</comment>
<sequence length="100" mass="10467">MVLYNAARIVEIAVPVPGDASILNVKTSMGFAYAPENDGLMWKIGSIPGGKVKVSLLVHDGNDSLGDNEDGEEENIGGKVENVVGEEENIGGGDDEDHVS</sequence>
<evidence type="ECO:0000313" key="2">
    <source>
        <dbReference type="EMBL" id="OMO98658.1"/>
    </source>
</evidence>